<organism evidence="2 3">
    <name type="scientific">Capnocytophaga gingivalis</name>
    <dbReference type="NCBI Taxonomy" id="1017"/>
    <lineage>
        <taxon>Bacteria</taxon>
        <taxon>Pseudomonadati</taxon>
        <taxon>Bacteroidota</taxon>
        <taxon>Flavobacteriia</taxon>
        <taxon>Flavobacteriales</taxon>
        <taxon>Flavobacteriaceae</taxon>
        <taxon>Capnocytophaga</taxon>
    </lineage>
</organism>
<dbReference type="RefSeq" id="WP_095910526.1">
    <property type="nucleotide sequence ID" value="NZ_CAUVLU010000041.1"/>
</dbReference>
<name>A0A250FT50_9FLAO</name>
<protein>
    <submittedName>
        <fullName evidence="2">Uncharacterized protein</fullName>
    </submittedName>
</protein>
<evidence type="ECO:0000256" key="1">
    <source>
        <dbReference type="SAM" id="Phobius"/>
    </source>
</evidence>
<dbReference type="EMBL" id="CP022386">
    <property type="protein sequence ID" value="ATA87248.1"/>
    <property type="molecule type" value="Genomic_DNA"/>
</dbReference>
<dbReference type="AlphaFoldDB" id="A0A250FT50"/>
<feature type="transmembrane region" description="Helical" evidence="1">
    <location>
        <begin position="41"/>
        <end position="64"/>
    </location>
</feature>
<evidence type="ECO:0000313" key="3">
    <source>
        <dbReference type="Proteomes" id="UP000217250"/>
    </source>
</evidence>
<dbReference type="Proteomes" id="UP000217250">
    <property type="component" value="Chromosome"/>
</dbReference>
<reference evidence="3" key="1">
    <citation type="submission" date="2017-06" db="EMBL/GenBank/DDBJ databases">
        <title>Capnocytophaga spp. assemblies.</title>
        <authorList>
            <person name="Gulvik C.A."/>
        </authorList>
    </citation>
    <scope>NUCLEOTIDE SEQUENCE [LARGE SCALE GENOMIC DNA]</scope>
    <source>
        <strain evidence="3">H1496</strain>
    </source>
</reference>
<proteinExistence type="predicted"/>
<gene>
    <name evidence="2" type="ORF">CGC50_08780</name>
</gene>
<keyword evidence="1" id="KW-0812">Transmembrane</keyword>
<evidence type="ECO:0000313" key="2">
    <source>
        <dbReference type="EMBL" id="ATA87248.1"/>
    </source>
</evidence>
<accession>A0A250FT50</accession>
<dbReference type="KEGG" id="cgh:CGC50_08780"/>
<sequence>MNLTTKLLFKALILEYVLAFISVFIGIIVTGADSFSDFSAILFHLAIPVLVGFLFSATIIYYIGTYIDLKRPSKSFCMVIGIFLMFLLLTISVLIGTFTLRILFENSIDNFSYLNTLLIFYVFGGVQTLFVGLWLGVKLNQLLK</sequence>
<feature type="transmembrane region" description="Helical" evidence="1">
    <location>
        <begin position="76"/>
        <end position="98"/>
    </location>
</feature>
<feature type="transmembrane region" description="Helical" evidence="1">
    <location>
        <begin position="7"/>
        <end position="29"/>
    </location>
</feature>
<keyword evidence="1" id="KW-0472">Membrane</keyword>
<keyword evidence="1" id="KW-1133">Transmembrane helix</keyword>
<feature type="transmembrane region" description="Helical" evidence="1">
    <location>
        <begin position="118"/>
        <end position="137"/>
    </location>
</feature>
<dbReference type="GeneID" id="84808647"/>